<name>H8G797_9PSEU</name>
<feature type="transmembrane region" description="Helical" evidence="1">
    <location>
        <begin position="58"/>
        <end position="84"/>
    </location>
</feature>
<dbReference type="HOGENOM" id="CLU_111152_2_2_11"/>
<dbReference type="EMBL" id="CM001466">
    <property type="protein sequence ID" value="EHY88336.1"/>
    <property type="molecule type" value="Genomic_DNA"/>
</dbReference>
<dbReference type="InterPro" id="IPR013901">
    <property type="entry name" value="Anthrone_oxy"/>
</dbReference>
<proteinExistence type="predicted"/>
<feature type="transmembrane region" description="Helical" evidence="1">
    <location>
        <begin position="90"/>
        <end position="111"/>
    </location>
</feature>
<keyword evidence="1" id="KW-0472">Membrane</keyword>
<dbReference type="RefSeq" id="WP_005439973.1">
    <property type="nucleotide sequence ID" value="NZ_CM001466.1"/>
</dbReference>
<evidence type="ECO:0000313" key="2">
    <source>
        <dbReference type="EMBL" id="EHY88336.1"/>
    </source>
</evidence>
<feature type="transmembrane region" description="Helical" evidence="1">
    <location>
        <begin position="144"/>
        <end position="163"/>
    </location>
</feature>
<evidence type="ECO:0000256" key="1">
    <source>
        <dbReference type="SAM" id="Phobius"/>
    </source>
</evidence>
<gene>
    <name evidence="2" type="ORF">SacazDRAFT_01406</name>
</gene>
<dbReference type="Proteomes" id="UP000004705">
    <property type="component" value="Chromosome"/>
</dbReference>
<organism evidence="2 3">
    <name type="scientific">Saccharomonospora azurea NA-128</name>
    <dbReference type="NCBI Taxonomy" id="882081"/>
    <lineage>
        <taxon>Bacteria</taxon>
        <taxon>Bacillati</taxon>
        <taxon>Actinomycetota</taxon>
        <taxon>Actinomycetes</taxon>
        <taxon>Pseudonocardiales</taxon>
        <taxon>Pseudonocardiaceae</taxon>
        <taxon>Saccharomonospora</taxon>
    </lineage>
</organism>
<dbReference type="Pfam" id="PF08592">
    <property type="entry name" value="Anthrone_oxy"/>
    <property type="match status" value="1"/>
</dbReference>
<accession>H8G797</accession>
<keyword evidence="1" id="KW-0812">Transmembrane</keyword>
<dbReference type="OrthoDB" id="428263at2"/>
<protein>
    <submittedName>
        <fullName evidence="2">Integral membrane protein</fullName>
    </submittedName>
</protein>
<feature type="transmembrane region" description="Helical" evidence="1">
    <location>
        <begin position="12"/>
        <end position="37"/>
    </location>
</feature>
<keyword evidence="1" id="KW-1133">Transmembrane helix</keyword>
<reference evidence="2 3" key="1">
    <citation type="journal article" date="2012" name="Stand. Genomic Sci.">
        <title>Genome sequence of the soil bacterium Saccharomonospora azurea type strain (NA-128(T)).</title>
        <authorList>
            <person name="Klenk H.P."/>
            <person name="Held B."/>
            <person name="Lucas S."/>
            <person name="Lapidus A."/>
            <person name="Copeland A."/>
            <person name="Hammon N."/>
            <person name="Pitluck S."/>
            <person name="Goodwin L.A."/>
            <person name="Han C."/>
            <person name="Tapia R."/>
            <person name="Brambilla E.M."/>
            <person name="Potter G."/>
            <person name="Land M."/>
            <person name="Ivanova N."/>
            <person name="Rohde M."/>
            <person name="Goker M."/>
            <person name="Detter J.C."/>
            <person name="Kyrpides N.C."/>
            <person name="Woyke T."/>
        </authorList>
    </citation>
    <scope>NUCLEOTIDE SEQUENCE [LARGE SCALE GENOMIC DNA]</scope>
    <source>
        <strain evidence="2 3">NA-128</strain>
    </source>
</reference>
<sequence length="164" mass="16851">MIDSVLLSDPRLMLTVAAAVGSGVVAGVLFAFSAFVMRGLSTLQAEAGVAAMRAINAAALRPPFLSVFVGTALLAPLPAVLSLLGNGDSLALSVAGAALYVGGTVGITRIAHLPRNWALDNAPDGSEAVRVWARYVREWTRWNHVRAAASAAASIVFTVILVGG</sequence>
<dbReference type="AlphaFoldDB" id="H8G797"/>
<keyword evidence="3" id="KW-1185">Reference proteome</keyword>
<evidence type="ECO:0000313" key="3">
    <source>
        <dbReference type="Proteomes" id="UP000004705"/>
    </source>
</evidence>